<evidence type="ECO:0000313" key="1">
    <source>
        <dbReference type="EMBL" id="ANW96715.1"/>
    </source>
</evidence>
<dbReference type="Proteomes" id="UP000092967">
    <property type="component" value="Chromosome"/>
</dbReference>
<accession>A0A1B1Y7H1</accession>
<dbReference type="RefSeq" id="WP_068827136.1">
    <property type="nucleotide sequence ID" value="NZ_CP014224.1"/>
</dbReference>
<keyword evidence="2" id="KW-1185">Reference proteome</keyword>
<dbReference type="OrthoDB" id="796548at2"/>
<proteinExistence type="predicted"/>
<reference evidence="1 2" key="1">
    <citation type="submission" date="2016-02" db="EMBL/GenBank/DDBJ databases">
        <authorList>
            <person name="Wen L."/>
            <person name="He K."/>
            <person name="Yang H."/>
        </authorList>
    </citation>
    <scope>NUCLEOTIDE SEQUENCE [LARGE SCALE GENOMIC DNA]</scope>
    <source>
        <strain evidence="1 2">CZ1127</strain>
    </source>
</reference>
<gene>
    <name evidence="1" type="ORF">AXE80_10715</name>
</gene>
<name>A0A1B1Y7H1_9FLAO</name>
<dbReference type="KEGG" id="wfu:AXE80_10715"/>
<dbReference type="AlphaFoldDB" id="A0A1B1Y7H1"/>
<evidence type="ECO:0000313" key="2">
    <source>
        <dbReference type="Proteomes" id="UP000092967"/>
    </source>
</evidence>
<organism evidence="1 2">
    <name type="scientific">Wenyingzhuangia fucanilytica</name>
    <dbReference type="NCBI Taxonomy" id="1790137"/>
    <lineage>
        <taxon>Bacteria</taxon>
        <taxon>Pseudomonadati</taxon>
        <taxon>Bacteroidota</taxon>
        <taxon>Flavobacteriia</taxon>
        <taxon>Flavobacteriales</taxon>
        <taxon>Flavobacteriaceae</taxon>
        <taxon>Wenyingzhuangia</taxon>
    </lineage>
</organism>
<dbReference type="STRING" id="1790137.AXE80_10715"/>
<sequence>MTAKEKLRKVADYKGVTPRNLSIQLGASDSYLRTNGAIYSDMIPVVRKVLPFLNMDWFLYDEGDMIKKESLEVMEEEQEPYLRTEKVKKEEDLKTLQILVETQKQNLIDKEKLIAVYEKMLGITDNEESSKAS</sequence>
<dbReference type="EMBL" id="CP014224">
    <property type="protein sequence ID" value="ANW96715.1"/>
    <property type="molecule type" value="Genomic_DNA"/>
</dbReference>
<protein>
    <submittedName>
        <fullName evidence="1">Uncharacterized protein</fullName>
    </submittedName>
</protein>